<sequence>MFGVLFAAGAEFLHYNFVGCVDLVLFGDVILPFANAALQPEQNPVCFLCHSSGSLSQADGGVKIWDFLEPREGVEPSTSSLPWKRSTTELPRPGAGDRIRTCGGLRQLFYRQLRLATSVPRLTPTLEPTVGLEPTADGLQNRCSTTELRWHAKDGLRVRF</sequence>
<dbReference type="AlphaFoldDB" id="A0A0G1S8X4"/>
<dbReference type="Proteomes" id="UP000034732">
    <property type="component" value="Unassembled WGS sequence"/>
</dbReference>
<protein>
    <submittedName>
        <fullName evidence="1">Uncharacterized protein</fullName>
    </submittedName>
</protein>
<gene>
    <name evidence="1" type="ORF">UX44_C0032G0005</name>
</gene>
<evidence type="ECO:0000313" key="2">
    <source>
        <dbReference type="Proteomes" id="UP000034732"/>
    </source>
</evidence>
<accession>A0A0G1S8X4</accession>
<proteinExistence type="predicted"/>
<name>A0A0G1S8X4_UNCKA</name>
<comment type="caution">
    <text evidence="1">The sequence shown here is derived from an EMBL/GenBank/DDBJ whole genome shotgun (WGS) entry which is preliminary data.</text>
</comment>
<reference evidence="1 2" key="1">
    <citation type="journal article" date="2015" name="Nature">
        <title>rRNA introns, odd ribosomes, and small enigmatic genomes across a large radiation of phyla.</title>
        <authorList>
            <person name="Brown C.T."/>
            <person name="Hug L.A."/>
            <person name="Thomas B.C."/>
            <person name="Sharon I."/>
            <person name="Castelle C.J."/>
            <person name="Singh A."/>
            <person name="Wilkins M.J."/>
            <person name="Williams K.H."/>
            <person name="Banfield J.F."/>
        </authorList>
    </citation>
    <scope>NUCLEOTIDE SEQUENCE [LARGE SCALE GENOMIC DNA]</scope>
</reference>
<evidence type="ECO:0000313" key="1">
    <source>
        <dbReference type="EMBL" id="KKU29705.1"/>
    </source>
</evidence>
<organism evidence="1 2">
    <name type="scientific">candidate division WWE3 bacterium GW2011_GWA1_46_21</name>
    <dbReference type="NCBI Taxonomy" id="1619107"/>
    <lineage>
        <taxon>Bacteria</taxon>
        <taxon>Katanobacteria</taxon>
    </lineage>
</organism>
<dbReference type="EMBL" id="LCMF01000032">
    <property type="protein sequence ID" value="KKU29705.1"/>
    <property type="molecule type" value="Genomic_DNA"/>
</dbReference>